<organism evidence="2 3">
    <name type="scientific">Halovivax cerinus</name>
    <dbReference type="NCBI Taxonomy" id="1487865"/>
    <lineage>
        <taxon>Archaea</taxon>
        <taxon>Methanobacteriati</taxon>
        <taxon>Methanobacteriota</taxon>
        <taxon>Stenosarchaea group</taxon>
        <taxon>Halobacteria</taxon>
        <taxon>Halobacteriales</taxon>
        <taxon>Natrialbaceae</taxon>
        <taxon>Halovivax</taxon>
    </lineage>
</organism>
<proteinExistence type="predicted"/>
<feature type="transmembrane region" description="Helical" evidence="1">
    <location>
        <begin position="217"/>
        <end position="237"/>
    </location>
</feature>
<feature type="transmembrane region" description="Helical" evidence="1">
    <location>
        <begin position="184"/>
        <end position="205"/>
    </location>
</feature>
<dbReference type="GeneID" id="73901862"/>
<feature type="transmembrane region" description="Helical" evidence="1">
    <location>
        <begin position="249"/>
        <end position="273"/>
    </location>
</feature>
<dbReference type="RefSeq" id="WP_256532757.1">
    <property type="nucleotide sequence ID" value="NZ_CP101824.1"/>
</dbReference>
<evidence type="ECO:0000256" key="1">
    <source>
        <dbReference type="SAM" id="Phobius"/>
    </source>
</evidence>
<keyword evidence="1" id="KW-0812">Transmembrane</keyword>
<dbReference type="EMBL" id="JBHSAQ010000009">
    <property type="protein sequence ID" value="MFC3958924.1"/>
    <property type="molecule type" value="Genomic_DNA"/>
</dbReference>
<keyword evidence="1" id="KW-1133">Transmembrane helix</keyword>
<feature type="transmembrane region" description="Helical" evidence="1">
    <location>
        <begin position="109"/>
        <end position="128"/>
    </location>
</feature>
<evidence type="ECO:0000313" key="3">
    <source>
        <dbReference type="Proteomes" id="UP001595846"/>
    </source>
</evidence>
<keyword evidence="1" id="KW-0472">Membrane</keyword>
<name>A0ABD5NPQ9_9EURY</name>
<sequence>MGWLREEVQGAIEDVLTGIQEALLNFADNLFNALLKPIVGVPSPTSDSRYIVVGTPDNSPWDELYAEFYLQYVVPLTIMLLFLALAFIGLRSGSISNYKRKRLLRRIGIVFLGTFVWFPIVSLPLQLVNDIGMTLAPLDEMSGGLGELIKAGVGGLFVTLLVVLVSNVLLLVAAFVFAIRYVTIILLTLLMPLLGVLWAMDVWPVSPAAQLTRRAAAVYPGLILAGIPCAVVFRIGWQLDLSPSTDGLFSMMLGLALIPTAFIAAIMTVYWSAPAMQSLAHKSVQHTNPAAAGAATKRGVGSGVRGARNVHRGYAKNATGAVTKGGQTTFGSGGSKAYKMGSAAQSAKDHAVRYNNLRKTRTGRMRDKAKLDVGQSAKIATVQAKQSFRNTKNKVSRW</sequence>
<keyword evidence="3" id="KW-1185">Reference proteome</keyword>
<reference evidence="2 3" key="1">
    <citation type="journal article" date="2019" name="Int. J. Syst. Evol. Microbiol.">
        <title>The Global Catalogue of Microorganisms (GCM) 10K type strain sequencing project: providing services to taxonomists for standard genome sequencing and annotation.</title>
        <authorList>
            <consortium name="The Broad Institute Genomics Platform"/>
            <consortium name="The Broad Institute Genome Sequencing Center for Infectious Disease"/>
            <person name="Wu L."/>
            <person name="Ma J."/>
        </authorList>
    </citation>
    <scope>NUCLEOTIDE SEQUENCE [LARGE SCALE GENOMIC DNA]</scope>
    <source>
        <strain evidence="2 3">IBRC-M 10256</strain>
    </source>
</reference>
<comment type="caution">
    <text evidence="2">The sequence shown here is derived from an EMBL/GenBank/DDBJ whole genome shotgun (WGS) entry which is preliminary data.</text>
</comment>
<gene>
    <name evidence="2" type="ORF">ACFOUR_11180</name>
</gene>
<dbReference type="InterPro" id="IPR045782">
    <property type="entry name" value="TrbL_3"/>
</dbReference>
<feature type="transmembrane region" description="Helical" evidence="1">
    <location>
        <begin position="148"/>
        <end position="177"/>
    </location>
</feature>
<accession>A0ABD5NPQ9</accession>
<protein>
    <submittedName>
        <fullName evidence="2">Uncharacterized protein</fullName>
    </submittedName>
</protein>
<evidence type="ECO:0000313" key="2">
    <source>
        <dbReference type="EMBL" id="MFC3958924.1"/>
    </source>
</evidence>
<dbReference type="AlphaFoldDB" id="A0ABD5NPQ9"/>
<dbReference type="Proteomes" id="UP001595846">
    <property type="component" value="Unassembled WGS sequence"/>
</dbReference>
<dbReference type="Pfam" id="PF19590">
    <property type="entry name" value="TrbL_3"/>
    <property type="match status" value="1"/>
</dbReference>
<feature type="transmembrane region" description="Helical" evidence="1">
    <location>
        <begin position="69"/>
        <end position="88"/>
    </location>
</feature>